<proteinExistence type="predicted"/>
<keyword evidence="4" id="KW-1185">Reference proteome</keyword>
<dbReference type="RefSeq" id="WP_223105042.1">
    <property type="nucleotide sequence ID" value="NZ_CP061913.1"/>
</dbReference>
<evidence type="ECO:0000256" key="1">
    <source>
        <dbReference type="SAM" id="MobiDB-lite"/>
    </source>
</evidence>
<sequence length="96" mass="9998">MTACFTSAVASRALPLADSAVVWAAPRAVLPTSAARVAPGADPQRVRRLRAALRAARSLAEVGEVLRPDAPATTKPTLTGAPLAYATRHGREEGRL</sequence>
<reference evidence="3 4" key="1">
    <citation type="submission" date="2024-09" db="EMBL/GenBank/DDBJ databases">
        <authorList>
            <person name="Sun Q."/>
            <person name="Mori K."/>
        </authorList>
    </citation>
    <scope>NUCLEOTIDE SEQUENCE [LARGE SCALE GENOMIC DNA]</scope>
    <source>
        <strain evidence="3 4">JCM 3307</strain>
    </source>
</reference>
<gene>
    <name evidence="3" type="ORF">ACFFTR_27570</name>
</gene>
<feature type="signal peptide" evidence="2">
    <location>
        <begin position="1"/>
        <end position="24"/>
    </location>
</feature>
<evidence type="ECO:0000313" key="4">
    <source>
        <dbReference type="Proteomes" id="UP001589608"/>
    </source>
</evidence>
<feature type="chain" id="PRO_5045179426" evidence="2">
    <location>
        <begin position="25"/>
        <end position="96"/>
    </location>
</feature>
<evidence type="ECO:0000313" key="3">
    <source>
        <dbReference type="EMBL" id="MFB9446867.1"/>
    </source>
</evidence>
<name>A0ABV5MDD7_9ACTN</name>
<feature type="region of interest" description="Disordered" evidence="1">
    <location>
        <begin position="68"/>
        <end position="96"/>
    </location>
</feature>
<keyword evidence="2" id="KW-0732">Signal</keyword>
<accession>A0ABV5MDD7</accession>
<evidence type="ECO:0000256" key="2">
    <source>
        <dbReference type="SAM" id="SignalP"/>
    </source>
</evidence>
<dbReference type="Proteomes" id="UP001589608">
    <property type="component" value="Unassembled WGS sequence"/>
</dbReference>
<dbReference type="EMBL" id="JBHMCA010000051">
    <property type="protein sequence ID" value="MFB9446867.1"/>
    <property type="molecule type" value="Genomic_DNA"/>
</dbReference>
<comment type="caution">
    <text evidence="3">The sequence shown here is derived from an EMBL/GenBank/DDBJ whole genome shotgun (WGS) entry which is preliminary data.</text>
</comment>
<protein>
    <submittedName>
        <fullName evidence="3">Uncharacterized protein</fullName>
    </submittedName>
</protein>
<organism evidence="3 4">
    <name type="scientific">Dactylosporangium vinaceum</name>
    <dbReference type="NCBI Taxonomy" id="53362"/>
    <lineage>
        <taxon>Bacteria</taxon>
        <taxon>Bacillati</taxon>
        <taxon>Actinomycetota</taxon>
        <taxon>Actinomycetes</taxon>
        <taxon>Micromonosporales</taxon>
        <taxon>Micromonosporaceae</taxon>
        <taxon>Dactylosporangium</taxon>
    </lineage>
</organism>